<sequence>MHINSWFTVAHVWMYCNFLLVSLESCTCWFLARNHLLNLSAKAKRCRIHLSKRHRFAIANFKYHRLVLLSFTADCDDITADVINSDPALALLINC</sequence>
<keyword evidence="1" id="KW-0812">Transmembrane</keyword>
<protein>
    <submittedName>
        <fullName evidence="2">NADH-quinone oxidoreductase subunit F</fullName>
    </submittedName>
</protein>
<keyword evidence="3" id="KW-1185">Reference proteome</keyword>
<dbReference type="AlphaFoldDB" id="A0A2Z7DDR9"/>
<name>A0A2Z7DDR9_9LAMI</name>
<accession>A0A2Z7DDR9</accession>
<reference evidence="2 3" key="1">
    <citation type="journal article" date="2015" name="Proc. Natl. Acad. Sci. U.S.A.">
        <title>The resurrection genome of Boea hygrometrica: A blueprint for survival of dehydration.</title>
        <authorList>
            <person name="Xiao L."/>
            <person name="Yang G."/>
            <person name="Zhang L."/>
            <person name="Yang X."/>
            <person name="Zhao S."/>
            <person name="Ji Z."/>
            <person name="Zhou Q."/>
            <person name="Hu M."/>
            <person name="Wang Y."/>
            <person name="Chen M."/>
            <person name="Xu Y."/>
            <person name="Jin H."/>
            <person name="Xiao X."/>
            <person name="Hu G."/>
            <person name="Bao F."/>
            <person name="Hu Y."/>
            <person name="Wan P."/>
            <person name="Li L."/>
            <person name="Deng X."/>
            <person name="Kuang T."/>
            <person name="Xiang C."/>
            <person name="Zhu J.K."/>
            <person name="Oliver M.J."/>
            <person name="He Y."/>
        </authorList>
    </citation>
    <scope>NUCLEOTIDE SEQUENCE [LARGE SCALE GENOMIC DNA]</scope>
    <source>
        <strain evidence="3">cv. XS01</strain>
    </source>
</reference>
<evidence type="ECO:0000313" key="3">
    <source>
        <dbReference type="Proteomes" id="UP000250235"/>
    </source>
</evidence>
<keyword evidence="1" id="KW-0472">Membrane</keyword>
<dbReference type="EMBL" id="KQ987351">
    <property type="protein sequence ID" value="KZV57297.1"/>
    <property type="molecule type" value="Genomic_DNA"/>
</dbReference>
<organism evidence="2 3">
    <name type="scientific">Dorcoceras hygrometricum</name>
    <dbReference type="NCBI Taxonomy" id="472368"/>
    <lineage>
        <taxon>Eukaryota</taxon>
        <taxon>Viridiplantae</taxon>
        <taxon>Streptophyta</taxon>
        <taxon>Embryophyta</taxon>
        <taxon>Tracheophyta</taxon>
        <taxon>Spermatophyta</taxon>
        <taxon>Magnoliopsida</taxon>
        <taxon>eudicotyledons</taxon>
        <taxon>Gunneridae</taxon>
        <taxon>Pentapetalae</taxon>
        <taxon>asterids</taxon>
        <taxon>lamiids</taxon>
        <taxon>Lamiales</taxon>
        <taxon>Gesneriaceae</taxon>
        <taxon>Didymocarpoideae</taxon>
        <taxon>Trichosporeae</taxon>
        <taxon>Loxocarpinae</taxon>
        <taxon>Dorcoceras</taxon>
    </lineage>
</organism>
<proteinExistence type="predicted"/>
<keyword evidence="1" id="KW-1133">Transmembrane helix</keyword>
<evidence type="ECO:0000256" key="1">
    <source>
        <dbReference type="SAM" id="Phobius"/>
    </source>
</evidence>
<dbReference type="Proteomes" id="UP000250235">
    <property type="component" value="Unassembled WGS sequence"/>
</dbReference>
<evidence type="ECO:0000313" key="2">
    <source>
        <dbReference type="EMBL" id="KZV57297.1"/>
    </source>
</evidence>
<feature type="transmembrane region" description="Helical" evidence="1">
    <location>
        <begin position="12"/>
        <end position="32"/>
    </location>
</feature>
<gene>
    <name evidence="2" type="ORF">F511_36791</name>
</gene>